<evidence type="ECO:0000313" key="1">
    <source>
        <dbReference type="EMBL" id="KAJ0039172.1"/>
    </source>
</evidence>
<name>A0ACC0YML8_9ROSI</name>
<sequence length="533" mass="60913">MQKLFKTSHGYLYHFLKKNPTFVVPISHLHTSTQTLDSDSRVGFIFNELEEIQSSNPNARSSSQAQELSIFSERNEELESTVQISHPWPEWVDLMECLLKKGYFDGDGNPFNSKSDELGSKEANCIRTACLNFARDRFSLIRYFSRKDIQIIAGCGCPSIDRKVVNSGKRLRAHVGIDEGNVCSSCNLRGNCERAYVKAREDEGGRTVDVMRILLTYGLDPITGTVENKPCLNKLVKEAVRRLLKEMVECSTKEPDSKLSSDGPLKERGPVQDHLSPQGSHINVPMKQGDWRCPTCNFLNFARNIRCLRCDGLFLDRLRQLREDQDHLPLKKGDWICDKCNFLNFAKNTRCLQCKENPPKRKLNPGEWECESCNYINFRRNMVCLKCDHRRLKSSTAPNTSAQSQYGNGGYQNRGGLKGINDKNELNYHNQVGQDRQSQNIGADMWRFVEEESEDDDQSNSRFVDFPIAGGKSELSRNPKIREKWKLEILERKSGTVSSTRENDDSNATFSQRRSDFIESTDDEDMAGWFGHK</sequence>
<keyword evidence="2" id="KW-1185">Reference proteome</keyword>
<proteinExistence type="predicted"/>
<reference evidence="2" key="1">
    <citation type="journal article" date="2023" name="G3 (Bethesda)">
        <title>Genome assembly and association tests identify interacting loci associated with vigor, precocity, and sex in interspecific pistachio rootstocks.</title>
        <authorList>
            <person name="Palmer W."/>
            <person name="Jacygrad E."/>
            <person name="Sagayaradj S."/>
            <person name="Cavanaugh K."/>
            <person name="Han R."/>
            <person name="Bertier L."/>
            <person name="Beede B."/>
            <person name="Kafkas S."/>
            <person name="Golino D."/>
            <person name="Preece J."/>
            <person name="Michelmore R."/>
        </authorList>
    </citation>
    <scope>NUCLEOTIDE SEQUENCE [LARGE SCALE GENOMIC DNA]</scope>
</reference>
<accession>A0ACC0YML8</accession>
<evidence type="ECO:0000313" key="2">
    <source>
        <dbReference type="Proteomes" id="UP001163603"/>
    </source>
</evidence>
<gene>
    <name evidence="1" type="ORF">Pint_22379</name>
</gene>
<comment type="caution">
    <text evidence="1">The sequence shown here is derived from an EMBL/GenBank/DDBJ whole genome shotgun (WGS) entry which is preliminary data.</text>
</comment>
<dbReference type="Proteomes" id="UP001163603">
    <property type="component" value="Chromosome 6"/>
</dbReference>
<protein>
    <submittedName>
        <fullName evidence="1">Uncharacterized protein</fullName>
    </submittedName>
</protein>
<organism evidence="1 2">
    <name type="scientific">Pistacia integerrima</name>
    <dbReference type="NCBI Taxonomy" id="434235"/>
    <lineage>
        <taxon>Eukaryota</taxon>
        <taxon>Viridiplantae</taxon>
        <taxon>Streptophyta</taxon>
        <taxon>Embryophyta</taxon>
        <taxon>Tracheophyta</taxon>
        <taxon>Spermatophyta</taxon>
        <taxon>Magnoliopsida</taxon>
        <taxon>eudicotyledons</taxon>
        <taxon>Gunneridae</taxon>
        <taxon>Pentapetalae</taxon>
        <taxon>rosids</taxon>
        <taxon>malvids</taxon>
        <taxon>Sapindales</taxon>
        <taxon>Anacardiaceae</taxon>
        <taxon>Pistacia</taxon>
    </lineage>
</organism>
<dbReference type="EMBL" id="CM047741">
    <property type="protein sequence ID" value="KAJ0039172.1"/>
    <property type="molecule type" value="Genomic_DNA"/>
</dbReference>